<feature type="signal peptide" evidence="1">
    <location>
        <begin position="1"/>
        <end position="29"/>
    </location>
</feature>
<dbReference type="GO" id="GO:0006974">
    <property type="term" value="P:DNA damage response"/>
    <property type="evidence" value="ECO:0007669"/>
    <property type="project" value="TreeGrafter"/>
</dbReference>
<dbReference type="PANTHER" id="PTHR34387:SF1">
    <property type="entry name" value="PERIPLASMIC IMMUNOGENIC PROTEIN"/>
    <property type="match status" value="1"/>
</dbReference>
<comment type="caution">
    <text evidence="2">The sequence shown here is derived from an EMBL/GenBank/DDBJ whole genome shotgun (WGS) entry which is preliminary data.</text>
</comment>
<protein>
    <submittedName>
        <fullName evidence="2">SIMPL domain-containing protein</fullName>
    </submittedName>
</protein>
<keyword evidence="1" id="KW-0732">Signal</keyword>
<dbReference type="InterPro" id="IPR052022">
    <property type="entry name" value="26kDa_periplasmic_antigen"/>
</dbReference>
<name>A0A1X3G3X8_9BRAD</name>
<gene>
    <name evidence="2" type="ORF">BSZ18_03615</name>
</gene>
<accession>A0A1X3G3X8</accession>
<dbReference type="EMBL" id="NAFI01000139">
    <property type="protein sequence ID" value="OSJ17711.1"/>
    <property type="molecule type" value="Genomic_DNA"/>
</dbReference>
<dbReference type="InterPro" id="IPR007497">
    <property type="entry name" value="SIMPL/DUF541"/>
</dbReference>
<proteinExistence type="predicted"/>
<reference evidence="2 3" key="1">
    <citation type="submission" date="2017-03" db="EMBL/GenBank/DDBJ databases">
        <title>Whole genome sequences of fourteen strains of Bradyrhizobium canariense and one strain of Bradyrhizobium japonicum isolated from Lupinus (Papilionoideae: Genisteae) species in Algeria.</title>
        <authorList>
            <person name="Crovadore J."/>
            <person name="Chekireb D."/>
            <person name="Brachmann A."/>
            <person name="Chablais R."/>
            <person name="Cochard B."/>
            <person name="Lefort F."/>
        </authorList>
    </citation>
    <scope>NUCLEOTIDE SEQUENCE [LARGE SCALE GENOMIC DNA]</scope>
    <source>
        <strain evidence="2 3">UBMA195</strain>
    </source>
</reference>
<sequence>MRPMKKPAILLTSLVASFAATMLATPALADDFPSAISVSGEATISAAPDLAQIDAGVANDAKSAKEASDANNAAMGKVLLALKGAGIDEKDYQTSRLSLQPQYGQNKSTGASPVVGFRASNRVTVKIRDVTKVAAIIDTLVGAGANDIGNISFEVTQASKLLDDAREKAVADARRKAEIYARATGVTLGAPLSVSEGGAPMPLFKGRMAAAPMAAPQAAVAPGEETLAVTVNVSWAIKAKEQ</sequence>
<dbReference type="AlphaFoldDB" id="A0A1X3G3X8"/>
<evidence type="ECO:0000313" key="2">
    <source>
        <dbReference type="EMBL" id="OSJ17711.1"/>
    </source>
</evidence>
<evidence type="ECO:0000256" key="1">
    <source>
        <dbReference type="SAM" id="SignalP"/>
    </source>
</evidence>
<dbReference type="Gene3D" id="3.30.110.170">
    <property type="entry name" value="Protein of unknown function (DUF541), domain 1"/>
    <property type="match status" value="1"/>
</dbReference>
<evidence type="ECO:0000313" key="3">
    <source>
        <dbReference type="Proteomes" id="UP000193553"/>
    </source>
</evidence>
<organism evidence="2 3">
    <name type="scientific">Bradyrhizobium canariense</name>
    <dbReference type="NCBI Taxonomy" id="255045"/>
    <lineage>
        <taxon>Bacteria</taxon>
        <taxon>Pseudomonadati</taxon>
        <taxon>Pseudomonadota</taxon>
        <taxon>Alphaproteobacteria</taxon>
        <taxon>Hyphomicrobiales</taxon>
        <taxon>Nitrobacteraceae</taxon>
        <taxon>Bradyrhizobium</taxon>
    </lineage>
</organism>
<dbReference type="OrthoDB" id="9813144at2"/>
<dbReference type="PANTHER" id="PTHR34387">
    <property type="entry name" value="SLR1258 PROTEIN"/>
    <property type="match status" value="1"/>
</dbReference>
<dbReference type="Proteomes" id="UP000193553">
    <property type="component" value="Unassembled WGS sequence"/>
</dbReference>
<dbReference type="Gene3D" id="3.30.70.2970">
    <property type="entry name" value="Protein of unknown function (DUF541), domain 2"/>
    <property type="match status" value="1"/>
</dbReference>
<dbReference type="Pfam" id="PF04402">
    <property type="entry name" value="SIMPL"/>
    <property type="match status" value="1"/>
</dbReference>
<feature type="chain" id="PRO_5011905908" evidence="1">
    <location>
        <begin position="30"/>
        <end position="242"/>
    </location>
</feature>